<feature type="transmembrane region" description="Helical" evidence="1">
    <location>
        <begin position="309"/>
        <end position="328"/>
    </location>
</feature>
<dbReference type="EMBL" id="MAPZ01000011">
    <property type="protein sequence ID" value="OBY11667.1"/>
    <property type="molecule type" value="Genomic_DNA"/>
</dbReference>
<accession>A0A1B8RS86</accession>
<gene>
    <name evidence="2" type="ORF">CP373A1_04550</name>
</gene>
<feature type="transmembrane region" description="Helical" evidence="1">
    <location>
        <begin position="239"/>
        <end position="257"/>
    </location>
</feature>
<feature type="transmembrane region" description="Helical" evidence="1">
    <location>
        <begin position="283"/>
        <end position="303"/>
    </location>
</feature>
<feature type="transmembrane region" description="Helical" evidence="1">
    <location>
        <begin position="199"/>
        <end position="219"/>
    </location>
</feature>
<feature type="transmembrane region" description="Helical" evidence="1">
    <location>
        <begin position="124"/>
        <end position="153"/>
    </location>
</feature>
<evidence type="ECO:0000313" key="2">
    <source>
        <dbReference type="EMBL" id="OBY11667.1"/>
    </source>
</evidence>
<dbReference type="Proteomes" id="UP000092714">
    <property type="component" value="Unassembled WGS sequence"/>
</dbReference>
<feature type="transmembrane region" description="Helical" evidence="1">
    <location>
        <begin position="165"/>
        <end position="187"/>
    </location>
</feature>
<dbReference type="Pfam" id="PF14897">
    <property type="entry name" value="EpsG"/>
    <property type="match status" value="1"/>
</dbReference>
<evidence type="ECO:0000313" key="3">
    <source>
        <dbReference type="Proteomes" id="UP000092714"/>
    </source>
</evidence>
<organism evidence="2 3">
    <name type="scientific">Clostridium paraputrificum</name>
    <dbReference type="NCBI Taxonomy" id="29363"/>
    <lineage>
        <taxon>Bacteria</taxon>
        <taxon>Bacillati</taxon>
        <taxon>Bacillota</taxon>
        <taxon>Clostridia</taxon>
        <taxon>Eubacteriales</taxon>
        <taxon>Clostridiaceae</taxon>
        <taxon>Clostridium</taxon>
    </lineage>
</organism>
<feature type="transmembrane region" description="Helical" evidence="1">
    <location>
        <begin position="333"/>
        <end position="350"/>
    </location>
</feature>
<sequence length="362" mass="42328">MVFELFVLVFTFLIPLLFCKNKPIKKAGFIIAFIYMFVISALRGDFTADHSNYLFGFIANSKKTLADIIFGIQTHSSFQKGFDIFEWMISRITDDPQMLIVVTSFIILYAYYRIGKNLNDKYIFLLMFICYGPLFQSYNTLRQMLAIAVWTYAYETIFEGKFKEYVIITLIASSIHVSMIIMIPLYFVFRLNFSFKTIAIELAVTILSTLFFDKLFYLFDSLLFSGKYATYESVYYSKGTTLVEPFVILMFIILLFIKQNESSNMYGKGKDRPLICLNEHNSILVNGSFLWLLVHVLALKFYYLGRLKFALFIFPTVAVTELLCKIFGLNNRIILKICVILALILKYYIYSPYFGEYIFYFQ</sequence>
<keyword evidence="1" id="KW-1133">Transmembrane helix</keyword>
<keyword evidence="3" id="KW-1185">Reference proteome</keyword>
<feature type="transmembrane region" description="Helical" evidence="1">
    <location>
        <begin position="29"/>
        <end position="46"/>
    </location>
</feature>
<feature type="transmembrane region" description="Helical" evidence="1">
    <location>
        <begin position="96"/>
        <end position="112"/>
    </location>
</feature>
<keyword evidence="1" id="KW-0472">Membrane</keyword>
<keyword evidence="1" id="KW-0812">Transmembrane</keyword>
<protein>
    <recommendedName>
        <fullName evidence="4">Transmembrane protein EpsG</fullName>
    </recommendedName>
</protein>
<evidence type="ECO:0000256" key="1">
    <source>
        <dbReference type="SAM" id="Phobius"/>
    </source>
</evidence>
<evidence type="ECO:0008006" key="4">
    <source>
        <dbReference type="Google" id="ProtNLM"/>
    </source>
</evidence>
<reference evidence="2 3" key="1">
    <citation type="submission" date="2016-06" db="EMBL/GenBank/DDBJ databases">
        <authorList>
            <person name="Kjaerup R.B."/>
            <person name="Dalgaard T.S."/>
            <person name="Juul-Madsen H.R."/>
        </authorList>
    </citation>
    <scope>NUCLEOTIDE SEQUENCE [LARGE SCALE GENOMIC DNA]</scope>
    <source>
        <strain evidence="2 3">373-A1</strain>
    </source>
</reference>
<comment type="caution">
    <text evidence="2">The sequence shown here is derived from an EMBL/GenBank/DDBJ whole genome shotgun (WGS) entry which is preliminary data.</text>
</comment>
<dbReference type="RefSeq" id="WP_065254403.1">
    <property type="nucleotide sequence ID" value="NZ_MAPZ01000011.1"/>
</dbReference>
<dbReference type="InterPro" id="IPR049458">
    <property type="entry name" value="EpsG-like"/>
</dbReference>
<proteinExistence type="predicted"/>
<dbReference type="OrthoDB" id="1649543at2"/>
<dbReference type="AlphaFoldDB" id="A0A1B8RS86"/>
<name>A0A1B8RS86_9CLOT</name>